<organism evidence="2 3">
    <name type="scientific">Trichinella spiralis</name>
    <name type="common">Trichina worm</name>
    <dbReference type="NCBI Taxonomy" id="6334"/>
    <lineage>
        <taxon>Eukaryota</taxon>
        <taxon>Metazoa</taxon>
        <taxon>Ecdysozoa</taxon>
        <taxon>Nematoda</taxon>
        <taxon>Enoplea</taxon>
        <taxon>Dorylaimia</taxon>
        <taxon>Trichinellida</taxon>
        <taxon>Trichinellidae</taxon>
        <taxon>Trichinella</taxon>
    </lineage>
</organism>
<protein>
    <submittedName>
        <fullName evidence="2">Uncharacterized protein</fullName>
    </submittedName>
</protein>
<keyword evidence="3" id="KW-1185">Reference proteome</keyword>
<dbReference type="AlphaFoldDB" id="A0A0V0ZKW4"/>
<accession>A0A0V0ZKW4</accession>
<sequence length="68" mass="7511">MREKRDRVRPPREKCVGSNSRATRVGDEINGVGVLSTRDTSGFRVEIVGQTTPPPNKLRDALSPQHKG</sequence>
<dbReference type="EMBL" id="JYDH01002344">
    <property type="protein sequence ID" value="KRY13270.1"/>
    <property type="molecule type" value="Genomic_DNA"/>
</dbReference>
<feature type="non-terminal residue" evidence="2">
    <location>
        <position position="68"/>
    </location>
</feature>
<dbReference type="Proteomes" id="UP000054776">
    <property type="component" value="Unassembled WGS sequence"/>
</dbReference>
<dbReference type="OrthoDB" id="10447045at2759"/>
<feature type="compositionally biased region" description="Basic and acidic residues" evidence="1">
    <location>
        <begin position="1"/>
        <end position="15"/>
    </location>
</feature>
<gene>
    <name evidence="2" type="ORF">T01_1541</name>
</gene>
<proteinExistence type="predicted"/>
<evidence type="ECO:0000256" key="1">
    <source>
        <dbReference type="SAM" id="MobiDB-lite"/>
    </source>
</evidence>
<feature type="region of interest" description="Disordered" evidence="1">
    <location>
        <begin position="1"/>
        <end position="24"/>
    </location>
</feature>
<reference evidence="2 3" key="1">
    <citation type="submission" date="2015-01" db="EMBL/GenBank/DDBJ databases">
        <title>Evolution of Trichinella species and genotypes.</title>
        <authorList>
            <person name="Korhonen P.K."/>
            <person name="Edoardo P."/>
            <person name="Giuseppe L.R."/>
            <person name="Gasser R.B."/>
        </authorList>
    </citation>
    <scope>NUCLEOTIDE SEQUENCE [LARGE SCALE GENOMIC DNA]</scope>
    <source>
        <strain evidence="2">ISS3</strain>
    </source>
</reference>
<feature type="region of interest" description="Disordered" evidence="1">
    <location>
        <begin position="44"/>
        <end position="68"/>
    </location>
</feature>
<comment type="caution">
    <text evidence="2">The sequence shown here is derived from an EMBL/GenBank/DDBJ whole genome shotgun (WGS) entry which is preliminary data.</text>
</comment>
<name>A0A0V0ZKW4_TRISP</name>
<dbReference type="InParanoid" id="A0A0V0ZKW4"/>
<evidence type="ECO:0000313" key="2">
    <source>
        <dbReference type="EMBL" id="KRY13270.1"/>
    </source>
</evidence>
<evidence type="ECO:0000313" key="3">
    <source>
        <dbReference type="Proteomes" id="UP000054776"/>
    </source>
</evidence>
<dbReference type="STRING" id="6334.A0A0V0ZKW4"/>